<accession>A0A9W9Z6T6</accession>
<sequence length="219" mass="25478">MEKDSRSRLARAGSFSIADILNKYPCETTGNFSFQTYLPAMDSKTATQSEQQDLKTTDKLDSEDDTREGSPLLKQDIHHERRPSTELKKRPRTAFTNEQIKVLESEFQKSKYLSVARRMELSKSLKLTETQIKIWFQNRRTKWKRKLAAEMEYAIAAQGYLYPSHPVYHRPKYYFNNSMTHPGRIQPSPCTVYHPPMYTTSHNQSVVGYPSPNFNPTPF</sequence>
<name>A0A9W9Z6T6_9CNID</name>
<dbReference type="Proteomes" id="UP001163046">
    <property type="component" value="Unassembled WGS sequence"/>
</dbReference>
<dbReference type="InterPro" id="IPR001356">
    <property type="entry name" value="HD"/>
</dbReference>
<keyword evidence="10" id="KW-1185">Reference proteome</keyword>
<evidence type="ECO:0000313" key="10">
    <source>
        <dbReference type="Proteomes" id="UP001163046"/>
    </source>
</evidence>
<dbReference type="PROSITE" id="PS50071">
    <property type="entry name" value="HOMEOBOX_2"/>
    <property type="match status" value="1"/>
</dbReference>
<comment type="caution">
    <text evidence="9">The sequence shown here is derived from an EMBL/GenBank/DDBJ whole genome shotgun (WGS) entry which is preliminary data.</text>
</comment>
<dbReference type="PRINTS" id="PR00024">
    <property type="entry name" value="HOMEOBOX"/>
</dbReference>
<dbReference type="InterPro" id="IPR009057">
    <property type="entry name" value="Homeodomain-like_sf"/>
</dbReference>
<evidence type="ECO:0000256" key="6">
    <source>
        <dbReference type="RuleBase" id="RU000682"/>
    </source>
</evidence>
<protein>
    <recommendedName>
        <fullName evidence="8">Homeobox domain-containing protein</fullName>
    </recommendedName>
</protein>
<dbReference type="AlphaFoldDB" id="A0A9W9Z6T6"/>
<dbReference type="Pfam" id="PF00046">
    <property type="entry name" value="Homeodomain"/>
    <property type="match status" value="1"/>
</dbReference>
<evidence type="ECO:0000256" key="5">
    <source>
        <dbReference type="PROSITE-ProRule" id="PRU00108"/>
    </source>
</evidence>
<comment type="subcellular location">
    <subcellularLocation>
        <location evidence="1 5 6">Nucleus</location>
    </subcellularLocation>
</comment>
<dbReference type="GO" id="GO:0000981">
    <property type="term" value="F:DNA-binding transcription factor activity, RNA polymerase II-specific"/>
    <property type="evidence" value="ECO:0007669"/>
    <property type="project" value="InterPro"/>
</dbReference>
<evidence type="ECO:0000256" key="7">
    <source>
        <dbReference type="SAM" id="MobiDB-lite"/>
    </source>
</evidence>
<feature type="DNA-binding region" description="Homeobox" evidence="5">
    <location>
        <begin position="88"/>
        <end position="147"/>
    </location>
</feature>
<feature type="region of interest" description="Disordered" evidence="7">
    <location>
        <begin position="43"/>
        <end position="89"/>
    </location>
</feature>
<reference evidence="9" key="1">
    <citation type="submission" date="2023-01" db="EMBL/GenBank/DDBJ databases">
        <title>Genome assembly of the deep-sea coral Lophelia pertusa.</title>
        <authorList>
            <person name="Herrera S."/>
            <person name="Cordes E."/>
        </authorList>
    </citation>
    <scope>NUCLEOTIDE SEQUENCE</scope>
    <source>
        <strain evidence="9">USNM1676648</strain>
        <tissue evidence="9">Polyp</tissue>
    </source>
</reference>
<dbReference type="InterPro" id="IPR020479">
    <property type="entry name" value="HD_metazoa"/>
</dbReference>
<dbReference type="InterPro" id="IPR050848">
    <property type="entry name" value="Homeobox_TF"/>
</dbReference>
<keyword evidence="3 5" id="KW-0371">Homeobox</keyword>
<evidence type="ECO:0000259" key="8">
    <source>
        <dbReference type="PROSITE" id="PS50071"/>
    </source>
</evidence>
<organism evidence="9 10">
    <name type="scientific">Desmophyllum pertusum</name>
    <dbReference type="NCBI Taxonomy" id="174260"/>
    <lineage>
        <taxon>Eukaryota</taxon>
        <taxon>Metazoa</taxon>
        <taxon>Cnidaria</taxon>
        <taxon>Anthozoa</taxon>
        <taxon>Hexacorallia</taxon>
        <taxon>Scleractinia</taxon>
        <taxon>Caryophylliina</taxon>
        <taxon>Caryophylliidae</taxon>
        <taxon>Desmophyllum</taxon>
    </lineage>
</organism>
<dbReference type="GO" id="GO:0005634">
    <property type="term" value="C:nucleus"/>
    <property type="evidence" value="ECO:0007669"/>
    <property type="project" value="UniProtKB-SubCell"/>
</dbReference>
<evidence type="ECO:0000313" key="9">
    <source>
        <dbReference type="EMBL" id="KAJ7376026.1"/>
    </source>
</evidence>
<dbReference type="CDD" id="cd00086">
    <property type="entry name" value="homeodomain"/>
    <property type="match status" value="1"/>
</dbReference>
<dbReference type="PANTHER" id="PTHR24333">
    <property type="entry name" value="HOMEO BOX HB9 LIKE A-RELATED"/>
    <property type="match status" value="1"/>
</dbReference>
<keyword evidence="2 5" id="KW-0238">DNA-binding</keyword>
<dbReference type="SMART" id="SM00389">
    <property type="entry name" value="HOX"/>
    <property type="match status" value="1"/>
</dbReference>
<proteinExistence type="predicted"/>
<gene>
    <name evidence="9" type="ORF">OS493_037419</name>
</gene>
<dbReference type="SUPFAM" id="SSF46689">
    <property type="entry name" value="Homeodomain-like"/>
    <property type="match status" value="1"/>
</dbReference>
<feature type="domain" description="Homeobox" evidence="8">
    <location>
        <begin position="86"/>
        <end position="146"/>
    </location>
</feature>
<feature type="compositionally biased region" description="Basic and acidic residues" evidence="7">
    <location>
        <begin position="75"/>
        <end position="88"/>
    </location>
</feature>
<evidence type="ECO:0000256" key="4">
    <source>
        <dbReference type="ARBA" id="ARBA00023242"/>
    </source>
</evidence>
<dbReference type="PANTHER" id="PTHR24333:SF9">
    <property type="entry name" value="HOMEOBOX DOMAIN-CONTAINING PROTEIN"/>
    <property type="match status" value="1"/>
</dbReference>
<keyword evidence="4 5" id="KW-0539">Nucleus</keyword>
<dbReference type="InterPro" id="IPR017970">
    <property type="entry name" value="Homeobox_CS"/>
</dbReference>
<evidence type="ECO:0000256" key="3">
    <source>
        <dbReference type="ARBA" id="ARBA00023155"/>
    </source>
</evidence>
<dbReference type="Gene3D" id="1.10.10.60">
    <property type="entry name" value="Homeodomain-like"/>
    <property type="match status" value="1"/>
</dbReference>
<dbReference type="PROSITE" id="PS00027">
    <property type="entry name" value="HOMEOBOX_1"/>
    <property type="match status" value="1"/>
</dbReference>
<dbReference type="OrthoDB" id="6159439at2759"/>
<evidence type="ECO:0000256" key="1">
    <source>
        <dbReference type="ARBA" id="ARBA00004123"/>
    </source>
</evidence>
<evidence type="ECO:0000256" key="2">
    <source>
        <dbReference type="ARBA" id="ARBA00023125"/>
    </source>
</evidence>
<dbReference type="GO" id="GO:0003677">
    <property type="term" value="F:DNA binding"/>
    <property type="evidence" value="ECO:0007669"/>
    <property type="project" value="UniProtKB-UniRule"/>
</dbReference>
<dbReference type="EMBL" id="MU826420">
    <property type="protein sequence ID" value="KAJ7376026.1"/>
    <property type="molecule type" value="Genomic_DNA"/>
</dbReference>